<dbReference type="EMBL" id="JAQNDL010000001">
    <property type="protein sequence ID" value="MDC0716248.1"/>
    <property type="molecule type" value="Genomic_DNA"/>
</dbReference>
<dbReference type="RefSeq" id="WP_272087260.1">
    <property type="nucleotide sequence ID" value="NZ_JAQNDL010000001.1"/>
</dbReference>
<keyword evidence="2" id="KW-1185">Reference proteome</keyword>
<name>A0ABT5DSX7_9BACT</name>
<accession>A0ABT5DSX7</accession>
<dbReference type="Proteomes" id="UP001221686">
    <property type="component" value="Unassembled WGS sequence"/>
</dbReference>
<protein>
    <submittedName>
        <fullName evidence="1">Uncharacterized protein</fullName>
    </submittedName>
</protein>
<proteinExistence type="predicted"/>
<organism evidence="1 2">
    <name type="scientific">Nannocystis bainbridge</name>
    <dbReference type="NCBI Taxonomy" id="2995303"/>
    <lineage>
        <taxon>Bacteria</taxon>
        <taxon>Pseudomonadati</taxon>
        <taxon>Myxococcota</taxon>
        <taxon>Polyangia</taxon>
        <taxon>Nannocystales</taxon>
        <taxon>Nannocystaceae</taxon>
        <taxon>Nannocystis</taxon>
    </lineage>
</organism>
<comment type="caution">
    <text evidence="1">The sequence shown here is derived from an EMBL/GenBank/DDBJ whole genome shotgun (WGS) entry which is preliminary data.</text>
</comment>
<sequence>MRVLERASGLARGGEQRLAARQRHALLRVELDRGDLADPARIGMTDDRHRHAGLAL</sequence>
<reference evidence="1 2" key="1">
    <citation type="submission" date="2022-11" db="EMBL/GenBank/DDBJ databases">
        <title>Minimal conservation of predation-associated metabolite biosynthetic gene clusters underscores biosynthetic potential of Myxococcota including descriptions for ten novel species: Archangium lansinium sp. nov., Myxococcus landrumus sp. nov., Nannocystis bai.</title>
        <authorList>
            <person name="Ahearne A."/>
            <person name="Stevens C."/>
            <person name="Dowd S."/>
        </authorList>
    </citation>
    <scope>NUCLEOTIDE SEQUENCE [LARGE SCALE GENOMIC DNA]</scope>
    <source>
        <strain evidence="1 2">BB15-2</strain>
    </source>
</reference>
<gene>
    <name evidence="1" type="ORF">POL25_05055</name>
</gene>
<evidence type="ECO:0000313" key="1">
    <source>
        <dbReference type="EMBL" id="MDC0716248.1"/>
    </source>
</evidence>
<evidence type="ECO:0000313" key="2">
    <source>
        <dbReference type="Proteomes" id="UP001221686"/>
    </source>
</evidence>